<evidence type="ECO:0000313" key="1">
    <source>
        <dbReference type="EMBL" id="ELY86826.1"/>
    </source>
</evidence>
<organism evidence="1 2">
    <name type="scientific">Natrinema altunense (strain JCM 12890 / CGMCC 1.3731 / AJ2)</name>
    <dbReference type="NCBI Taxonomy" id="1227494"/>
    <lineage>
        <taxon>Archaea</taxon>
        <taxon>Methanobacteriati</taxon>
        <taxon>Methanobacteriota</taxon>
        <taxon>Stenosarchaea group</taxon>
        <taxon>Halobacteria</taxon>
        <taxon>Halobacteriales</taxon>
        <taxon>Natrialbaceae</taxon>
        <taxon>Natrinema</taxon>
    </lineage>
</organism>
<dbReference type="EMBL" id="AOIK01000025">
    <property type="protein sequence ID" value="ELY86826.1"/>
    <property type="molecule type" value="Genomic_DNA"/>
</dbReference>
<name>L9ZLA2_NATA2</name>
<dbReference type="Proteomes" id="UP000011511">
    <property type="component" value="Unassembled WGS sequence"/>
</dbReference>
<gene>
    <name evidence="1" type="ORF">C485_07917</name>
</gene>
<comment type="caution">
    <text evidence="1">The sequence shown here is derived from an EMBL/GenBank/DDBJ whole genome shotgun (WGS) entry which is preliminary data.</text>
</comment>
<sequence>MTDGAIDIQYRPAGGPPRKVSFRPQPDGGWVRVVLEWNGCQWRETGCEPIEDVALECADGVAIGG</sequence>
<reference evidence="1 2" key="1">
    <citation type="journal article" date="2014" name="PLoS Genet.">
        <title>Phylogenetically driven sequencing of extremely halophilic archaea reveals strategies for static and dynamic osmo-response.</title>
        <authorList>
            <person name="Becker E.A."/>
            <person name="Seitzer P.M."/>
            <person name="Tritt A."/>
            <person name="Larsen D."/>
            <person name="Krusor M."/>
            <person name="Yao A.I."/>
            <person name="Wu D."/>
            <person name="Madern D."/>
            <person name="Eisen J.A."/>
            <person name="Darling A.E."/>
            <person name="Facciotti M.T."/>
        </authorList>
    </citation>
    <scope>NUCLEOTIDE SEQUENCE [LARGE SCALE GENOMIC DNA]</scope>
    <source>
        <strain evidence="1 2">JCM 12890</strain>
    </source>
</reference>
<evidence type="ECO:0000313" key="2">
    <source>
        <dbReference type="Proteomes" id="UP000011511"/>
    </source>
</evidence>
<dbReference type="AlphaFoldDB" id="L9ZLA2"/>
<dbReference type="RefSeq" id="WP_007108899.1">
    <property type="nucleotide sequence ID" value="NZ_AOIK01000025.1"/>
</dbReference>
<keyword evidence="2" id="KW-1185">Reference proteome</keyword>
<accession>L9ZLA2</accession>
<protein>
    <submittedName>
        <fullName evidence="1">Uncharacterized protein</fullName>
    </submittedName>
</protein>
<proteinExistence type="predicted"/>